<feature type="compositionally biased region" description="Polar residues" evidence="1">
    <location>
        <begin position="355"/>
        <end position="371"/>
    </location>
</feature>
<keyword evidence="4" id="KW-1185">Reference proteome</keyword>
<dbReference type="Pfam" id="PF07217">
    <property type="entry name" value="Het-C"/>
    <property type="match status" value="1"/>
</dbReference>
<evidence type="ECO:0000313" key="4">
    <source>
        <dbReference type="Proteomes" id="UP000244855"/>
    </source>
</evidence>
<gene>
    <name evidence="3" type="ORF">DM02DRAFT_513043</name>
</gene>
<proteinExistence type="predicted"/>
<dbReference type="Proteomes" id="UP000244855">
    <property type="component" value="Unassembled WGS sequence"/>
</dbReference>
<feature type="region of interest" description="Disordered" evidence="1">
    <location>
        <begin position="354"/>
        <end position="396"/>
    </location>
</feature>
<organism evidence="3 4">
    <name type="scientific">Periconia macrospinosa</name>
    <dbReference type="NCBI Taxonomy" id="97972"/>
    <lineage>
        <taxon>Eukaryota</taxon>
        <taxon>Fungi</taxon>
        <taxon>Dikarya</taxon>
        <taxon>Ascomycota</taxon>
        <taxon>Pezizomycotina</taxon>
        <taxon>Dothideomycetes</taxon>
        <taxon>Pleosporomycetidae</taxon>
        <taxon>Pleosporales</taxon>
        <taxon>Massarineae</taxon>
        <taxon>Periconiaceae</taxon>
        <taxon>Periconia</taxon>
    </lineage>
</organism>
<dbReference type="OrthoDB" id="2506204at2759"/>
<sequence>MDNSTKYVLLIALALLVLLPGKAEAFGAGNIASISAIEGKNWRHGDIEDMLATVACLKGHKWKSMMIKRVYFGNWLRDYSQAVDTATLSKVQGETIRILVWVLSFMSFGYATGEFEVTADRLGVYRPEEHIDNPKDYADNVDARKFDPRLRGPVSEAELAIDYQTGMKNYIANEQGGWATSAGYIKFSFSRAIHYGRLYTHGGSGDRNNEDHLAEALRCLGQGLHCLEDFGAHTNYTELALRELGYHNVFPHTGVQTQINLHGKQVFPLVTGTFGGVDFFHSVLGEATDHFTQTQVDESELAQMNATLQNATCDNKTKRGGEGSDPTSSLCSALGQIPGTGGLVQEALRLKASSDEQAAANSRSGYSSSRAEPSFDAPPGSVGGPPGPDIPGTNTDPATIVPKIYPILEFRDKVVKSISAIISKIPGLEKLIETITERVTIFVFALLAPFIMPIINTASKQLKEGSSAVVESAAKHQFEVWTNPQSTDPTHSMLSKDHFSNILNQPAGQVAVAILQYVAPRVIYAWDHTDVPVDQVLNDCISVFHHPAIRNQNNEAHRNMFAVVEKWAHSYRGQNLNDILSSESVKAGKNHLASNDHSSGKSAMKSNTKTNLSWDIIH</sequence>
<evidence type="ECO:0000256" key="1">
    <source>
        <dbReference type="SAM" id="MobiDB-lite"/>
    </source>
</evidence>
<evidence type="ECO:0000313" key="3">
    <source>
        <dbReference type="EMBL" id="PVI07204.1"/>
    </source>
</evidence>
<dbReference type="InterPro" id="IPR010816">
    <property type="entry name" value="Het-C"/>
</dbReference>
<feature type="chain" id="PRO_5016177279" evidence="2">
    <location>
        <begin position="26"/>
        <end position="618"/>
    </location>
</feature>
<name>A0A2V1EBZ7_9PLEO</name>
<protein>
    <submittedName>
        <fullName evidence="3">Heterokaryon incompatibility Het-C</fullName>
    </submittedName>
</protein>
<dbReference type="AlphaFoldDB" id="A0A2V1EBZ7"/>
<dbReference type="EMBL" id="KZ805305">
    <property type="protein sequence ID" value="PVI07204.1"/>
    <property type="molecule type" value="Genomic_DNA"/>
</dbReference>
<feature type="signal peptide" evidence="2">
    <location>
        <begin position="1"/>
        <end position="25"/>
    </location>
</feature>
<dbReference type="InterPro" id="IPR052577">
    <property type="entry name" value="VWA7"/>
</dbReference>
<dbReference type="PANTHER" id="PTHR14905:SF7">
    <property type="entry name" value="VON WILLEBRAND FACTOR A DOMAIN-CONTAINING PROTEIN 7"/>
    <property type="match status" value="1"/>
</dbReference>
<feature type="region of interest" description="Disordered" evidence="1">
    <location>
        <begin position="313"/>
        <end position="332"/>
    </location>
</feature>
<evidence type="ECO:0000256" key="2">
    <source>
        <dbReference type="SAM" id="SignalP"/>
    </source>
</evidence>
<keyword evidence="2" id="KW-0732">Signal</keyword>
<dbReference type="STRING" id="97972.A0A2V1EBZ7"/>
<dbReference type="PANTHER" id="PTHR14905">
    <property type="entry name" value="NG37"/>
    <property type="match status" value="1"/>
</dbReference>
<reference evidence="3 4" key="1">
    <citation type="journal article" date="2018" name="Sci. Rep.">
        <title>Comparative genomics provides insights into the lifestyle and reveals functional heterogeneity of dark septate endophytic fungi.</title>
        <authorList>
            <person name="Knapp D.G."/>
            <person name="Nemeth J.B."/>
            <person name="Barry K."/>
            <person name="Hainaut M."/>
            <person name="Henrissat B."/>
            <person name="Johnson J."/>
            <person name="Kuo A."/>
            <person name="Lim J.H.P."/>
            <person name="Lipzen A."/>
            <person name="Nolan M."/>
            <person name="Ohm R.A."/>
            <person name="Tamas L."/>
            <person name="Grigoriev I.V."/>
            <person name="Spatafora J.W."/>
            <person name="Nagy L.G."/>
            <person name="Kovacs G.M."/>
        </authorList>
    </citation>
    <scope>NUCLEOTIDE SEQUENCE [LARGE SCALE GENOMIC DNA]</scope>
    <source>
        <strain evidence="3 4">DSE2036</strain>
    </source>
</reference>
<accession>A0A2V1EBZ7</accession>